<dbReference type="GO" id="GO:0046983">
    <property type="term" value="F:protein dimerization activity"/>
    <property type="evidence" value="ECO:0007669"/>
    <property type="project" value="InterPro"/>
</dbReference>
<name>A0AAD8HRI2_9APIA</name>
<gene>
    <name evidence="8" type="ORF">POM88_037129</name>
</gene>
<dbReference type="EMBL" id="JAUIZM010000008">
    <property type="protein sequence ID" value="KAK1371037.1"/>
    <property type="molecule type" value="Genomic_DNA"/>
</dbReference>
<reference evidence="8" key="1">
    <citation type="submission" date="2023-02" db="EMBL/GenBank/DDBJ databases">
        <title>Genome of toxic invasive species Heracleum sosnowskyi carries increased number of genes despite the absence of recent whole-genome duplications.</title>
        <authorList>
            <person name="Schelkunov M."/>
            <person name="Shtratnikova V."/>
            <person name="Makarenko M."/>
            <person name="Klepikova A."/>
            <person name="Omelchenko D."/>
            <person name="Novikova G."/>
            <person name="Obukhova E."/>
            <person name="Bogdanov V."/>
            <person name="Penin A."/>
            <person name="Logacheva M."/>
        </authorList>
    </citation>
    <scope>NUCLEOTIDE SEQUENCE</scope>
    <source>
        <strain evidence="8">Hsosn_3</strain>
        <tissue evidence="8">Leaf</tissue>
    </source>
</reference>
<feature type="domain" description="BHLH" evidence="7">
    <location>
        <begin position="160"/>
        <end position="210"/>
    </location>
</feature>
<keyword evidence="3" id="KW-0238">DNA-binding</keyword>
<keyword evidence="2" id="KW-0805">Transcription regulation</keyword>
<evidence type="ECO:0000256" key="5">
    <source>
        <dbReference type="ARBA" id="ARBA00023242"/>
    </source>
</evidence>
<protein>
    <submittedName>
        <fullName evidence="8">Transcription factor bHLH81</fullName>
    </submittedName>
</protein>
<feature type="compositionally biased region" description="Acidic residues" evidence="6">
    <location>
        <begin position="30"/>
        <end position="41"/>
    </location>
</feature>
<dbReference type="PROSITE" id="PS50888">
    <property type="entry name" value="BHLH"/>
    <property type="match status" value="1"/>
</dbReference>
<dbReference type="GO" id="GO:0000978">
    <property type="term" value="F:RNA polymerase II cis-regulatory region sequence-specific DNA binding"/>
    <property type="evidence" value="ECO:0007669"/>
    <property type="project" value="TreeGrafter"/>
</dbReference>
<proteinExistence type="predicted"/>
<dbReference type="AlphaFoldDB" id="A0AAD8HRI2"/>
<feature type="region of interest" description="Disordered" evidence="6">
    <location>
        <begin position="117"/>
        <end position="137"/>
    </location>
</feature>
<evidence type="ECO:0000256" key="6">
    <source>
        <dbReference type="SAM" id="MobiDB-lite"/>
    </source>
</evidence>
<sequence length="230" mass="25600">MQPTGNATNGLSRGLARFRSAPATWLEALLESEEEPEDDEAKESIFHPSPSPAPATATATTHYFCPPENMTKPSFLDPEMLRSSPFLRQNSSPAEFLGPGGGSDSYFSSFGVPANYDSLSSTKRPREKGEKSGEFNGSDAVMQKLFEDSVPCRIRAKRGCATHPRSIAERVRRTRISDRIRKLQELVPNMDKQTNTADMLDEAVEYVKLLQKQIQELKDHQKTCICARTC</sequence>
<dbReference type="SUPFAM" id="SSF47459">
    <property type="entry name" value="HLH, helix-loop-helix DNA-binding domain"/>
    <property type="match status" value="1"/>
</dbReference>
<dbReference type="Gene3D" id="4.10.280.10">
    <property type="entry name" value="Helix-loop-helix DNA-binding domain"/>
    <property type="match status" value="1"/>
</dbReference>
<reference evidence="8" key="2">
    <citation type="submission" date="2023-05" db="EMBL/GenBank/DDBJ databases">
        <authorList>
            <person name="Schelkunov M.I."/>
        </authorList>
    </citation>
    <scope>NUCLEOTIDE SEQUENCE</scope>
    <source>
        <strain evidence="8">Hsosn_3</strain>
        <tissue evidence="8">Leaf</tissue>
    </source>
</reference>
<keyword evidence="5" id="KW-0539">Nucleus</keyword>
<evidence type="ECO:0000259" key="7">
    <source>
        <dbReference type="PROSITE" id="PS50888"/>
    </source>
</evidence>
<evidence type="ECO:0000256" key="4">
    <source>
        <dbReference type="ARBA" id="ARBA00023163"/>
    </source>
</evidence>
<organism evidence="8 9">
    <name type="scientific">Heracleum sosnowskyi</name>
    <dbReference type="NCBI Taxonomy" id="360622"/>
    <lineage>
        <taxon>Eukaryota</taxon>
        <taxon>Viridiplantae</taxon>
        <taxon>Streptophyta</taxon>
        <taxon>Embryophyta</taxon>
        <taxon>Tracheophyta</taxon>
        <taxon>Spermatophyta</taxon>
        <taxon>Magnoliopsida</taxon>
        <taxon>eudicotyledons</taxon>
        <taxon>Gunneridae</taxon>
        <taxon>Pentapetalae</taxon>
        <taxon>asterids</taxon>
        <taxon>campanulids</taxon>
        <taxon>Apiales</taxon>
        <taxon>Apiaceae</taxon>
        <taxon>Apioideae</taxon>
        <taxon>apioid superclade</taxon>
        <taxon>Tordylieae</taxon>
        <taxon>Tordyliinae</taxon>
        <taxon>Heracleum</taxon>
    </lineage>
</organism>
<dbReference type="Pfam" id="PF00010">
    <property type="entry name" value="HLH"/>
    <property type="match status" value="1"/>
</dbReference>
<dbReference type="InterPro" id="IPR045239">
    <property type="entry name" value="bHLH95_bHLH"/>
</dbReference>
<dbReference type="CDD" id="cd11393">
    <property type="entry name" value="bHLH_AtbHLH_like"/>
    <property type="match status" value="1"/>
</dbReference>
<dbReference type="InterPro" id="IPR045843">
    <property type="entry name" value="IND-like"/>
</dbReference>
<evidence type="ECO:0000256" key="2">
    <source>
        <dbReference type="ARBA" id="ARBA00023015"/>
    </source>
</evidence>
<dbReference type="GO" id="GO:0005634">
    <property type="term" value="C:nucleus"/>
    <property type="evidence" value="ECO:0007669"/>
    <property type="project" value="UniProtKB-SubCell"/>
</dbReference>
<dbReference type="GO" id="GO:0000981">
    <property type="term" value="F:DNA-binding transcription factor activity, RNA polymerase II-specific"/>
    <property type="evidence" value="ECO:0007669"/>
    <property type="project" value="TreeGrafter"/>
</dbReference>
<accession>A0AAD8HRI2</accession>
<evidence type="ECO:0000313" key="8">
    <source>
        <dbReference type="EMBL" id="KAK1371037.1"/>
    </source>
</evidence>
<feature type="region of interest" description="Disordered" evidence="6">
    <location>
        <begin position="29"/>
        <end position="64"/>
    </location>
</feature>
<dbReference type="SMART" id="SM00353">
    <property type="entry name" value="HLH"/>
    <property type="match status" value="1"/>
</dbReference>
<evidence type="ECO:0000256" key="3">
    <source>
        <dbReference type="ARBA" id="ARBA00023125"/>
    </source>
</evidence>
<comment type="caution">
    <text evidence="8">The sequence shown here is derived from an EMBL/GenBank/DDBJ whole genome shotgun (WGS) entry which is preliminary data.</text>
</comment>
<dbReference type="PANTHER" id="PTHR16223">
    <property type="entry name" value="TRANSCRIPTION FACTOR BHLH83-RELATED"/>
    <property type="match status" value="1"/>
</dbReference>
<dbReference type="InterPro" id="IPR011598">
    <property type="entry name" value="bHLH_dom"/>
</dbReference>
<dbReference type="Proteomes" id="UP001237642">
    <property type="component" value="Unassembled WGS sequence"/>
</dbReference>
<keyword evidence="9" id="KW-1185">Reference proteome</keyword>
<comment type="subcellular location">
    <subcellularLocation>
        <location evidence="1">Nucleus</location>
    </subcellularLocation>
</comment>
<keyword evidence="4" id="KW-0804">Transcription</keyword>
<dbReference type="PANTHER" id="PTHR16223:SF51">
    <property type="entry name" value="TRANSCRIPTION FACTOR BHLH117-RELATED"/>
    <property type="match status" value="1"/>
</dbReference>
<dbReference type="FunFam" id="4.10.280.10:FF:000021">
    <property type="entry name" value="Transcription factor bHLH130 family"/>
    <property type="match status" value="1"/>
</dbReference>
<evidence type="ECO:0000256" key="1">
    <source>
        <dbReference type="ARBA" id="ARBA00004123"/>
    </source>
</evidence>
<dbReference type="InterPro" id="IPR036638">
    <property type="entry name" value="HLH_DNA-bd_sf"/>
</dbReference>
<evidence type="ECO:0000313" key="9">
    <source>
        <dbReference type="Proteomes" id="UP001237642"/>
    </source>
</evidence>